<evidence type="ECO:0000313" key="3">
    <source>
        <dbReference type="Proteomes" id="UP001501153"/>
    </source>
</evidence>
<accession>A0ABP8I7H2</accession>
<reference evidence="3" key="1">
    <citation type="journal article" date="2019" name="Int. J. Syst. Evol. Microbiol.">
        <title>The Global Catalogue of Microorganisms (GCM) 10K type strain sequencing project: providing services to taxonomists for standard genome sequencing and annotation.</title>
        <authorList>
            <consortium name="The Broad Institute Genomics Platform"/>
            <consortium name="The Broad Institute Genome Sequencing Center for Infectious Disease"/>
            <person name="Wu L."/>
            <person name="Ma J."/>
        </authorList>
    </citation>
    <scope>NUCLEOTIDE SEQUENCE [LARGE SCALE GENOMIC DNA]</scope>
    <source>
        <strain evidence="3">JCM 17923</strain>
    </source>
</reference>
<proteinExistence type="predicted"/>
<dbReference type="Proteomes" id="UP001501153">
    <property type="component" value="Unassembled WGS sequence"/>
</dbReference>
<evidence type="ECO:0000313" key="2">
    <source>
        <dbReference type="EMBL" id="GAA4353008.1"/>
    </source>
</evidence>
<protein>
    <recommendedName>
        <fullName evidence="4">DUF937 domain-containing protein</fullName>
    </recommendedName>
</protein>
<sequence>MPLEQGTSTGSGSGWQQFAAGTSSGFNMQTGQIPAWDAKLHSLLGSDANSSAGMMGGKIGGAIGGMFGDTVGGWATGVGSLIGGWFGSGLNAEDNDALKSSQIAQVAQRSGVEPGLISAVMAWDQGYTNHDFETVINYMLDSQENTERMIRGYLEETNKKRRDELTKISGQTGLSVPFLAQLLEYESKLSRNSVEKVLGWWNAARKNAPDNAHGYRAYLAQNFTASLPRISAFTGLPQNILPGLLEHEMKLHNKPAEQVLEWWSGDPANAAANARSYTEMLAQNGITAGGVAPGMAPSLSARQGGNTSASTPDAEKGKTTLYASIGGGVLLLIVLALVFLKK</sequence>
<evidence type="ECO:0008006" key="4">
    <source>
        <dbReference type="Google" id="ProtNLM"/>
    </source>
</evidence>
<keyword evidence="3" id="KW-1185">Reference proteome</keyword>
<dbReference type="RefSeq" id="WP_345235004.1">
    <property type="nucleotide sequence ID" value="NZ_BAABGZ010000013.1"/>
</dbReference>
<keyword evidence="1" id="KW-1133">Transmembrane helix</keyword>
<evidence type="ECO:0000256" key="1">
    <source>
        <dbReference type="SAM" id="Phobius"/>
    </source>
</evidence>
<keyword evidence="1" id="KW-0812">Transmembrane</keyword>
<organism evidence="2 3">
    <name type="scientific">Hymenobacter saemangeumensis</name>
    <dbReference type="NCBI Taxonomy" id="1084522"/>
    <lineage>
        <taxon>Bacteria</taxon>
        <taxon>Pseudomonadati</taxon>
        <taxon>Bacteroidota</taxon>
        <taxon>Cytophagia</taxon>
        <taxon>Cytophagales</taxon>
        <taxon>Hymenobacteraceae</taxon>
        <taxon>Hymenobacter</taxon>
    </lineage>
</organism>
<comment type="caution">
    <text evidence="2">The sequence shown here is derived from an EMBL/GenBank/DDBJ whole genome shotgun (WGS) entry which is preliminary data.</text>
</comment>
<feature type="transmembrane region" description="Helical" evidence="1">
    <location>
        <begin position="321"/>
        <end position="340"/>
    </location>
</feature>
<dbReference type="EMBL" id="BAABGZ010000013">
    <property type="protein sequence ID" value="GAA4353008.1"/>
    <property type="molecule type" value="Genomic_DNA"/>
</dbReference>
<name>A0ABP8I7H2_9BACT</name>
<keyword evidence="1" id="KW-0472">Membrane</keyword>
<gene>
    <name evidence="2" type="ORF">GCM10023185_13200</name>
</gene>